<protein>
    <submittedName>
        <fullName evidence="1">Uncharacterized protein</fullName>
    </submittedName>
</protein>
<comment type="caution">
    <text evidence="1">The sequence shown here is derived from an EMBL/GenBank/DDBJ whole genome shotgun (WGS) entry which is preliminary data.</text>
</comment>
<dbReference type="AlphaFoldDB" id="A0A0G8F5H1"/>
<proteinExistence type="predicted"/>
<accession>A0A0G8F5H1</accession>
<dbReference type="EMBL" id="LCYI01000011">
    <property type="protein sequence ID" value="KLA31639.1"/>
    <property type="molecule type" value="Genomic_DNA"/>
</dbReference>
<dbReference type="Gene3D" id="3.40.50.2300">
    <property type="match status" value="1"/>
</dbReference>
<gene>
    <name evidence="1" type="ORF">B4077_2960</name>
</gene>
<dbReference type="Proteomes" id="UP000035214">
    <property type="component" value="Unassembled WGS sequence"/>
</dbReference>
<name>A0A0G8F5H1_BACCE</name>
<evidence type="ECO:0000313" key="1">
    <source>
        <dbReference type="EMBL" id="KLA31639.1"/>
    </source>
</evidence>
<dbReference type="PATRIC" id="fig|1396.428.peg.1783"/>
<organism evidence="1 2">
    <name type="scientific">Bacillus cereus</name>
    <dbReference type="NCBI Taxonomy" id="1396"/>
    <lineage>
        <taxon>Bacteria</taxon>
        <taxon>Bacillati</taxon>
        <taxon>Bacillota</taxon>
        <taxon>Bacilli</taxon>
        <taxon>Bacillales</taxon>
        <taxon>Bacillaceae</taxon>
        <taxon>Bacillus</taxon>
        <taxon>Bacillus cereus group</taxon>
    </lineage>
</organism>
<sequence length="39" mass="4525">MKVEPNSIQGYAYEAEGNGIIVLPERFVFTKENIDKYNF</sequence>
<evidence type="ECO:0000313" key="2">
    <source>
        <dbReference type="Proteomes" id="UP000035214"/>
    </source>
</evidence>
<reference evidence="1 2" key="1">
    <citation type="submission" date="2015-04" db="EMBL/GenBank/DDBJ databases">
        <title>Draft Genome Sequences of Eight Spore-Forming Food Isolates of Bacillus cereus Genome sequencing.</title>
        <authorList>
            <person name="Krawcyk A.O."/>
            <person name="de Jong A."/>
            <person name="Eijlander R.T."/>
            <person name="Berendsen E.M."/>
            <person name="Holsappel S."/>
            <person name="Wells-Bennik M."/>
            <person name="Kuipers O.P."/>
        </authorList>
    </citation>
    <scope>NUCLEOTIDE SEQUENCE [LARGE SCALE GENOMIC DNA]</scope>
    <source>
        <strain evidence="1 2">B4077</strain>
    </source>
</reference>